<dbReference type="CDD" id="cd00067">
    <property type="entry name" value="GAL4"/>
    <property type="match status" value="1"/>
</dbReference>
<dbReference type="Gene3D" id="4.10.240.10">
    <property type="entry name" value="Zn(2)-C6 fungal-type DNA-binding domain"/>
    <property type="match status" value="1"/>
</dbReference>
<dbReference type="GO" id="GO:0008270">
    <property type="term" value="F:zinc ion binding"/>
    <property type="evidence" value="ECO:0007669"/>
    <property type="project" value="InterPro"/>
</dbReference>
<dbReference type="InterPro" id="IPR001138">
    <property type="entry name" value="Zn2Cys6_DnaBD"/>
</dbReference>
<evidence type="ECO:0000256" key="1">
    <source>
        <dbReference type="ARBA" id="ARBA00022723"/>
    </source>
</evidence>
<keyword evidence="8" id="KW-1185">Reference proteome</keyword>
<accession>A0A9P9ARD3</accession>
<gene>
    <name evidence="7" type="ORF">B0T10DRAFT_295782</name>
</gene>
<dbReference type="GO" id="GO:0003677">
    <property type="term" value="F:DNA binding"/>
    <property type="evidence" value="ECO:0007669"/>
    <property type="project" value="InterPro"/>
</dbReference>
<dbReference type="Pfam" id="PF00172">
    <property type="entry name" value="Zn_clus"/>
    <property type="match status" value="1"/>
</dbReference>
<keyword evidence="3" id="KW-0804">Transcription</keyword>
<dbReference type="Proteomes" id="UP000777438">
    <property type="component" value="Unassembled WGS sequence"/>
</dbReference>
<feature type="region of interest" description="Disordered" evidence="5">
    <location>
        <begin position="78"/>
        <end position="125"/>
    </location>
</feature>
<dbReference type="SMART" id="SM00906">
    <property type="entry name" value="Fungal_trans"/>
    <property type="match status" value="1"/>
</dbReference>
<keyword evidence="1" id="KW-0479">Metal-binding</keyword>
<dbReference type="PANTHER" id="PTHR47840">
    <property type="entry name" value="ZN(II)2CYS6 TRANSCRIPTION FACTOR (EUROFUNG)-RELATED"/>
    <property type="match status" value="1"/>
</dbReference>
<name>A0A9P9ARD3_9HYPO</name>
<dbReference type="GO" id="GO:0000981">
    <property type="term" value="F:DNA-binding transcription factor activity, RNA polymerase II-specific"/>
    <property type="evidence" value="ECO:0007669"/>
    <property type="project" value="InterPro"/>
</dbReference>
<feature type="region of interest" description="Disordered" evidence="5">
    <location>
        <begin position="1"/>
        <end position="22"/>
    </location>
</feature>
<feature type="compositionally biased region" description="Basic and acidic residues" evidence="5">
    <location>
        <begin position="78"/>
        <end position="90"/>
    </location>
</feature>
<dbReference type="EMBL" id="JAGPYM010000007">
    <property type="protein sequence ID" value="KAH6892618.1"/>
    <property type="molecule type" value="Genomic_DNA"/>
</dbReference>
<keyword evidence="4" id="KW-0539">Nucleus</keyword>
<reference evidence="7 8" key="1">
    <citation type="journal article" date="2021" name="Nat. Commun.">
        <title>Genetic determinants of endophytism in the Arabidopsis root mycobiome.</title>
        <authorList>
            <person name="Mesny F."/>
            <person name="Miyauchi S."/>
            <person name="Thiergart T."/>
            <person name="Pickel B."/>
            <person name="Atanasova L."/>
            <person name="Karlsson M."/>
            <person name="Huettel B."/>
            <person name="Barry K.W."/>
            <person name="Haridas S."/>
            <person name="Chen C."/>
            <person name="Bauer D."/>
            <person name="Andreopoulos W."/>
            <person name="Pangilinan J."/>
            <person name="LaButti K."/>
            <person name="Riley R."/>
            <person name="Lipzen A."/>
            <person name="Clum A."/>
            <person name="Drula E."/>
            <person name="Henrissat B."/>
            <person name="Kohler A."/>
            <person name="Grigoriev I.V."/>
            <person name="Martin F.M."/>
            <person name="Hacquard S."/>
        </authorList>
    </citation>
    <scope>NUCLEOTIDE SEQUENCE [LARGE SCALE GENOMIC DNA]</scope>
    <source>
        <strain evidence="7 8">MPI-CAGE-CH-0241</strain>
    </source>
</reference>
<feature type="domain" description="Zn(2)-C6 fungal-type" evidence="6">
    <location>
        <begin position="31"/>
        <end position="62"/>
    </location>
</feature>
<evidence type="ECO:0000259" key="6">
    <source>
        <dbReference type="PROSITE" id="PS50048"/>
    </source>
</evidence>
<evidence type="ECO:0000256" key="5">
    <source>
        <dbReference type="SAM" id="MobiDB-lite"/>
    </source>
</evidence>
<evidence type="ECO:0000313" key="8">
    <source>
        <dbReference type="Proteomes" id="UP000777438"/>
    </source>
</evidence>
<dbReference type="InterPro" id="IPR007219">
    <property type="entry name" value="XnlR_reg_dom"/>
</dbReference>
<dbReference type="InterPro" id="IPR036864">
    <property type="entry name" value="Zn2-C6_fun-type_DNA-bd_sf"/>
</dbReference>
<dbReference type="SMART" id="SM00066">
    <property type="entry name" value="GAL4"/>
    <property type="match status" value="1"/>
</dbReference>
<dbReference type="SUPFAM" id="SSF57701">
    <property type="entry name" value="Zn2/Cys6 DNA-binding domain"/>
    <property type="match status" value="1"/>
</dbReference>
<comment type="caution">
    <text evidence="7">The sequence shown here is derived from an EMBL/GenBank/DDBJ whole genome shotgun (WGS) entry which is preliminary data.</text>
</comment>
<feature type="compositionally biased region" description="Polar residues" evidence="5">
    <location>
        <begin position="113"/>
        <end position="125"/>
    </location>
</feature>
<evidence type="ECO:0000256" key="2">
    <source>
        <dbReference type="ARBA" id="ARBA00023015"/>
    </source>
</evidence>
<dbReference type="PANTHER" id="PTHR47840:SF1">
    <property type="entry name" value="ZN(II)2CYS6 TRANSCRIPTION FACTOR (EUROFUNG)"/>
    <property type="match status" value="1"/>
</dbReference>
<dbReference type="CDD" id="cd12148">
    <property type="entry name" value="fungal_TF_MHR"/>
    <property type="match status" value="1"/>
</dbReference>
<keyword evidence="2" id="KW-0805">Transcription regulation</keyword>
<dbReference type="OrthoDB" id="5392779at2759"/>
<evidence type="ECO:0000313" key="7">
    <source>
        <dbReference type="EMBL" id="KAH6892618.1"/>
    </source>
</evidence>
<dbReference type="GO" id="GO:0006351">
    <property type="term" value="P:DNA-templated transcription"/>
    <property type="evidence" value="ECO:0007669"/>
    <property type="project" value="InterPro"/>
</dbReference>
<dbReference type="AlphaFoldDB" id="A0A9P9ARD3"/>
<proteinExistence type="predicted"/>
<evidence type="ECO:0000256" key="4">
    <source>
        <dbReference type="ARBA" id="ARBA00023242"/>
    </source>
</evidence>
<organism evidence="7 8">
    <name type="scientific">Thelonectria olida</name>
    <dbReference type="NCBI Taxonomy" id="1576542"/>
    <lineage>
        <taxon>Eukaryota</taxon>
        <taxon>Fungi</taxon>
        <taxon>Dikarya</taxon>
        <taxon>Ascomycota</taxon>
        <taxon>Pezizomycotina</taxon>
        <taxon>Sordariomycetes</taxon>
        <taxon>Hypocreomycetidae</taxon>
        <taxon>Hypocreales</taxon>
        <taxon>Nectriaceae</taxon>
        <taxon>Thelonectria</taxon>
    </lineage>
</organism>
<protein>
    <recommendedName>
        <fullName evidence="6">Zn(2)-C6 fungal-type domain-containing protein</fullName>
    </recommendedName>
</protein>
<dbReference type="PROSITE" id="PS50048">
    <property type="entry name" value="ZN2_CY6_FUNGAL_2"/>
    <property type="match status" value="1"/>
</dbReference>
<dbReference type="PROSITE" id="PS00463">
    <property type="entry name" value="ZN2_CY6_FUNGAL_1"/>
    <property type="match status" value="1"/>
</dbReference>
<evidence type="ECO:0000256" key="3">
    <source>
        <dbReference type="ARBA" id="ARBA00023163"/>
    </source>
</evidence>
<sequence>MSAPYPCSNSAAVGEPQTARKRRKVRKGTQSCWECKRRKIRCTFAAPTDAICDGCRSRRTRCIGQEFHDEAVLATRKADRSSRTESHVEQLVEGSSDGIPNMLRQDQPGRGEITTQPHNTSGIQSTGSELLSSLVVNSETQLTSDLDHLSRTLLSTWPNQNDLDLILGVPVSISVLFHGLICQPYSKVFSTQVISPRHMLQPPPQGSHPVLIARKLLLLGALLQGIPPRSVNKLDGLSSNYCTIMSRVFNAATRLVTNNDELVDSIEGIECIMIESMYLNNAGNLRRAWLANRRAIVLAQMMGLHTGTGSPGMILGNETRDRIHPDYMWSRLVFSDRYLSLMLGLPQASIESVLACPKALDNCTALERMERMEAEAGGLILQRNSTRRTDLAETCKIDKMLQEAAALMSPQWWVMTPDLAVIAGNDVKAFEETLRLMNHFTHHHLLVHLHLPYMMLPSSIESTYDYNKMTATNASRAIIALFVSFRKSFAATAYCRGIDFIAFIASTTLCLAHIQARRQQKIHSGKDPNVFQSLQHQRLSDRGLLERTLEVMQTLAESNGDVVAQKISSILEPLLAIEKNSFRGGCYHIRASSEVDERESQCIGDPSEGSHTLHIQIPYFGTIQIEDRSTLSNNIEAAQTDSAVWNWNPSVSQAVDDGLVFVCDSASSLSRDDQRDLVSGPRSAGYEISTAQPVNSDWQTVPSYLDSMESVEQSGSANCDQRGSSIDMGRAQETYLLVPGLEADINDWALQGVDLALFNNLAQASADSSESRSRTNV</sequence>